<evidence type="ECO:0000313" key="4">
    <source>
        <dbReference type="Proteomes" id="UP001501508"/>
    </source>
</evidence>
<dbReference type="Proteomes" id="UP001501508">
    <property type="component" value="Unassembled WGS sequence"/>
</dbReference>
<dbReference type="Gene3D" id="3.30.360.10">
    <property type="entry name" value="Dihydrodipicolinate Reductase, domain 2"/>
    <property type="match status" value="1"/>
</dbReference>
<accession>A0ABP8LZC9</accession>
<reference evidence="4" key="1">
    <citation type="journal article" date="2019" name="Int. J. Syst. Evol. Microbiol.">
        <title>The Global Catalogue of Microorganisms (GCM) 10K type strain sequencing project: providing services to taxonomists for standard genome sequencing and annotation.</title>
        <authorList>
            <consortium name="The Broad Institute Genomics Platform"/>
            <consortium name="The Broad Institute Genome Sequencing Center for Infectious Disease"/>
            <person name="Wu L."/>
            <person name="Ma J."/>
        </authorList>
    </citation>
    <scope>NUCLEOTIDE SEQUENCE [LARGE SCALE GENOMIC DNA]</scope>
    <source>
        <strain evidence="4">JCM 31920</strain>
    </source>
</reference>
<dbReference type="EMBL" id="BAABEY010000022">
    <property type="protein sequence ID" value="GAA4439715.1"/>
    <property type="molecule type" value="Genomic_DNA"/>
</dbReference>
<protein>
    <submittedName>
        <fullName evidence="3">Gfo/Idh/MocA family oxidoreductase</fullName>
    </submittedName>
</protein>
<dbReference type="InterPro" id="IPR052515">
    <property type="entry name" value="Gfo/Idh/MocA_Oxidoreductase"/>
</dbReference>
<dbReference type="PANTHER" id="PTHR43249">
    <property type="entry name" value="UDP-N-ACETYL-2-AMINO-2-DEOXY-D-GLUCURONATE OXIDASE"/>
    <property type="match status" value="1"/>
</dbReference>
<dbReference type="InterPro" id="IPR036291">
    <property type="entry name" value="NAD(P)-bd_dom_sf"/>
</dbReference>
<dbReference type="Pfam" id="PF22725">
    <property type="entry name" value="GFO_IDH_MocA_C3"/>
    <property type="match status" value="1"/>
</dbReference>
<keyword evidence="4" id="KW-1185">Reference proteome</keyword>
<feature type="domain" description="GFO/IDH/MocA-like oxidoreductase" evidence="2">
    <location>
        <begin position="134"/>
        <end position="261"/>
    </location>
</feature>
<evidence type="ECO:0000259" key="2">
    <source>
        <dbReference type="Pfam" id="PF22725"/>
    </source>
</evidence>
<proteinExistence type="predicted"/>
<dbReference type="SUPFAM" id="SSF55347">
    <property type="entry name" value="Glyceraldehyde-3-phosphate dehydrogenase-like, C-terminal domain"/>
    <property type="match status" value="1"/>
</dbReference>
<dbReference type="InterPro" id="IPR055170">
    <property type="entry name" value="GFO_IDH_MocA-like_dom"/>
</dbReference>
<evidence type="ECO:0000259" key="1">
    <source>
        <dbReference type="Pfam" id="PF01408"/>
    </source>
</evidence>
<organism evidence="3 4">
    <name type="scientific">Ravibacter arvi</name>
    <dbReference type="NCBI Taxonomy" id="2051041"/>
    <lineage>
        <taxon>Bacteria</taxon>
        <taxon>Pseudomonadati</taxon>
        <taxon>Bacteroidota</taxon>
        <taxon>Cytophagia</taxon>
        <taxon>Cytophagales</taxon>
        <taxon>Spirosomataceae</taxon>
        <taxon>Ravibacter</taxon>
    </lineage>
</organism>
<evidence type="ECO:0000313" key="3">
    <source>
        <dbReference type="EMBL" id="GAA4439715.1"/>
    </source>
</evidence>
<dbReference type="PANTHER" id="PTHR43249:SF1">
    <property type="entry name" value="D-GLUCOSIDE 3-DEHYDROGENASE"/>
    <property type="match status" value="1"/>
</dbReference>
<gene>
    <name evidence="3" type="ORF">GCM10023091_22320</name>
</gene>
<dbReference type="Pfam" id="PF01408">
    <property type="entry name" value="GFO_IDH_MocA"/>
    <property type="match status" value="1"/>
</dbReference>
<comment type="caution">
    <text evidence="3">The sequence shown here is derived from an EMBL/GenBank/DDBJ whole genome shotgun (WGS) entry which is preliminary data.</text>
</comment>
<dbReference type="SUPFAM" id="SSF51735">
    <property type="entry name" value="NAD(P)-binding Rossmann-fold domains"/>
    <property type="match status" value="1"/>
</dbReference>
<dbReference type="InterPro" id="IPR000683">
    <property type="entry name" value="Gfo/Idh/MocA-like_OxRdtase_N"/>
</dbReference>
<dbReference type="Gene3D" id="3.40.50.720">
    <property type="entry name" value="NAD(P)-binding Rossmann-like Domain"/>
    <property type="match status" value="1"/>
</dbReference>
<name>A0ABP8LZC9_9BACT</name>
<feature type="domain" description="Gfo/Idh/MocA-like oxidoreductase N-terminal" evidence="1">
    <location>
        <begin position="6"/>
        <end position="126"/>
    </location>
</feature>
<sequence>MKIDQLRWGIIGCGNVTEVKSGPAFNLVPGSELVAVMRRDGALAEDYARRHGVPRWYNDADQLIDDPDVNAIYIATPPDSHLEYTRKALQAGKPVYVEKPMARNAEECAEMNRISAETGVPLYVAYYRRALPYFLKIKEIIDSKVIGEIRSVHIQLHWQPYDEEVGPDAKPRWRVFPELSGGGHFHDLASHQFDFLEFLLGPVATAKGFSANQAGLYPADDIVTATYAFESGILGTGSWCFTVNKEQRVDDAWIIGSEGKLSFHFFEAYDIIVETASGVEKYHLPYPTHVQEPFIRLMARELQEGIKACPSTGLSGARANLVMDWITGKAMSREV</sequence>